<dbReference type="InterPro" id="IPR005224">
    <property type="entry name" value="SfsA"/>
</dbReference>
<feature type="domain" description="SfsA N-terminal OB" evidence="3">
    <location>
        <begin position="12"/>
        <end position="73"/>
    </location>
</feature>
<comment type="similarity">
    <text evidence="1">Belongs to the SfsA family.</text>
</comment>
<organism evidence="4 5">
    <name type="scientific">Candidatus Fimisoma avicola</name>
    <dbReference type="NCBI Taxonomy" id="2840826"/>
    <lineage>
        <taxon>Bacteria</taxon>
        <taxon>Bacillati</taxon>
        <taxon>Bacillota</taxon>
        <taxon>Clostridia</taxon>
        <taxon>Eubacteriales</taxon>
        <taxon>Candidatus Fimisoma</taxon>
    </lineage>
</organism>
<dbReference type="EMBL" id="DVMO01000145">
    <property type="protein sequence ID" value="HIU28536.1"/>
    <property type="molecule type" value="Genomic_DNA"/>
</dbReference>
<evidence type="ECO:0000259" key="2">
    <source>
        <dbReference type="Pfam" id="PF03749"/>
    </source>
</evidence>
<dbReference type="PANTHER" id="PTHR30545">
    <property type="entry name" value="SUGAR FERMENTATION STIMULATION PROTEIN A"/>
    <property type="match status" value="1"/>
</dbReference>
<dbReference type="AlphaFoldDB" id="A0A9D1L966"/>
<evidence type="ECO:0000313" key="5">
    <source>
        <dbReference type="Proteomes" id="UP000824091"/>
    </source>
</evidence>
<protein>
    <recommendedName>
        <fullName evidence="1">Sugar fermentation stimulation protein homolog</fullName>
    </recommendedName>
</protein>
<proteinExistence type="inferred from homology"/>
<evidence type="ECO:0000259" key="3">
    <source>
        <dbReference type="Pfam" id="PF17746"/>
    </source>
</evidence>
<sequence>MKYSNVISAEFVSRPNRFIAEVMAGGERVRAHVKNTGRCAELLVPGAKVYVQDHRDSMGSRKLAYSLISVEKYLPDGRTIIVNMDSQAPNRVVKEALEEGRLRLPGLDSLEIIRPESRWGGSRLDFFLRDVQGREAYAEVKGVNLESEGVALFPDAPTDRGIRHLNELINIKESGRQAYVIFIIQMAGIRYLAPNDMRHRAFGEALRNAEAAGVKILAFDCEVQPGEIKIKSPVKTVLRRNGNGCE</sequence>
<dbReference type="HAMAP" id="MF_00095">
    <property type="entry name" value="SfsA"/>
    <property type="match status" value="1"/>
</dbReference>
<dbReference type="GO" id="GO:0003677">
    <property type="term" value="F:DNA binding"/>
    <property type="evidence" value="ECO:0007669"/>
    <property type="project" value="InterPro"/>
</dbReference>
<dbReference type="PANTHER" id="PTHR30545:SF2">
    <property type="entry name" value="SUGAR FERMENTATION STIMULATION PROTEIN A"/>
    <property type="match status" value="1"/>
</dbReference>
<accession>A0A9D1L966</accession>
<dbReference type="CDD" id="cd22359">
    <property type="entry name" value="SfsA-like_bacterial"/>
    <property type="match status" value="1"/>
</dbReference>
<reference evidence="4" key="1">
    <citation type="submission" date="2020-10" db="EMBL/GenBank/DDBJ databases">
        <authorList>
            <person name="Gilroy R."/>
        </authorList>
    </citation>
    <scope>NUCLEOTIDE SEQUENCE</scope>
    <source>
        <strain evidence="4">11300</strain>
    </source>
</reference>
<evidence type="ECO:0000256" key="1">
    <source>
        <dbReference type="HAMAP-Rule" id="MF_00095"/>
    </source>
</evidence>
<name>A0A9D1L966_9FIRM</name>
<comment type="caution">
    <text evidence="4">The sequence shown here is derived from an EMBL/GenBank/DDBJ whole genome shotgun (WGS) entry which is preliminary data.</text>
</comment>
<dbReference type="InterPro" id="IPR040452">
    <property type="entry name" value="SfsA_C"/>
</dbReference>
<dbReference type="Gene3D" id="2.40.50.580">
    <property type="match status" value="1"/>
</dbReference>
<dbReference type="NCBIfam" id="TIGR00230">
    <property type="entry name" value="sfsA"/>
    <property type="match status" value="1"/>
</dbReference>
<reference evidence="4" key="2">
    <citation type="journal article" date="2021" name="PeerJ">
        <title>Extensive microbial diversity within the chicken gut microbiome revealed by metagenomics and culture.</title>
        <authorList>
            <person name="Gilroy R."/>
            <person name="Ravi A."/>
            <person name="Getino M."/>
            <person name="Pursley I."/>
            <person name="Horton D.L."/>
            <person name="Alikhan N.F."/>
            <person name="Baker D."/>
            <person name="Gharbi K."/>
            <person name="Hall N."/>
            <person name="Watson M."/>
            <person name="Adriaenssens E.M."/>
            <person name="Foster-Nyarko E."/>
            <person name="Jarju S."/>
            <person name="Secka A."/>
            <person name="Antonio M."/>
            <person name="Oren A."/>
            <person name="Chaudhuri R.R."/>
            <person name="La Ragione R."/>
            <person name="Hildebrand F."/>
            <person name="Pallen M.J."/>
        </authorList>
    </citation>
    <scope>NUCLEOTIDE SEQUENCE</scope>
    <source>
        <strain evidence="4">11300</strain>
    </source>
</reference>
<dbReference type="Proteomes" id="UP000824091">
    <property type="component" value="Unassembled WGS sequence"/>
</dbReference>
<dbReference type="Pfam" id="PF03749">
    <property type="entry name" value="SfsA"/>
    <property type="match status" value="1"/>
</dbReference>
<dbReference type="InterPro" id="IPR041465">
    <property type="entry name" value="SfsA_N"/>
</dbReference>
<dbReference type="Gene3D" id="3.40.1350.60">
    <property type="match status" value="1"/>
</dbReference>
<dbReference type="Pfam" id="PF17746">
    <property type="entry name" value="SfsA_N"/>
    <property type="match status" value="1"/>
</dbReference>
<evidence type="ECO:0000313" key="4">
    <source>
        <dbReference type="EMBL" id="HIU28536.1"/>
    </source>
</evidence>
<feature type="domain" description="Sugar fermentation stimulation protein C-terminal" evidence="2">
    <location>
        <begin position="87"/>
        <end position="226"/>
    </location>
</feature>
<gene>
    <name evidence="1 4" type="primary">sfsA</name>
    <name evidence="4" type="ORF">IAD16_09215</name>
</gene>